<dbReference type="RefSeq" id="WP_010762315.1">
    <property type="nucleotide sequence ID" value="NZ_KB946316.1"/>
</dbReference>
<feature type="domain" description="WxL Interacting Protein peptidoglycan binding" evidence="3">
    <location>
        <begin position="36"/>
        <end position="154"/>
    </location>
</feature>
<dbReference type="PATRIC" id="fig|1158608.3.peg.2090"/>
<evidence type="ECO:0000259" key="4">
    <source>
        <dbReference type="Pfam" id="PF11797"/>
    </source>
</evidence>
<dbReference type="InterPro" id="IPR021759">
    <property type="entry name" value="WxLIP_HBD"/>
</dbReference>
<feature type="signal peptide" evidence="2">
    <location>
        <begin position="1"/>
        <end position="26"/>
    </location>
</feature>
<keyword evidence="1" id="KW-0472">Membrane</keyword>
<evidence type="ECO:0000256" key="2">
    <source>
        <dbReference type="SAM" id="SignalP"/>
    </source>
</evidence>
<accession>R2SIK8</accession>
<feature type="chain" id="PRO_5004356120" evidence="2">
    <location>
        <begin position="27"/>
        <end position="356"/>
    </location>
</feature>
<feature type="transmembrane region" description="Helical" evidence="1">
    <location>
        <begin position="318"/>
        <end position="340"/>
    </location>
</feature>
<evidence type="ECO:0000313" key="6">
    <source>
        <dbReference type="EMBL" id="EOT60444.1"/>
    </source>
</evidence>
<gene>
    <name evidence="6" type="ORF">I583_03090</name>
    <name evidence="5" type="ORF">UAW_02124</name>
</gene>
<dbReference type="EMBL" id="ASVY01000003">
    <property type="protein sequence ID" value="EOT60444.1"/>
    <property type="molecule type" value="Genomic_DNA"/>
</dbReference>
<reference evidence="5 7" key="1">
    <citation type="submission" date="2013-02" db="EMBL/GenBank/DDBJ databases">
        <title>The Genome Sequence of Enterococcus haemoperoxidus BAA-382.</title>
        <authorList>
            <consortium name="The Broad Institute Genome Sequencing Platform"/>
            <consortium name="The Broad Institute Genome Sequencing Center for Infectious Disease"/>
            <person name="Earl A.M."/>
            <person name="Gilmore M.S."/>
            <person name="Lebreton F."/>
            <person name="Walker B."/>
            <person name="Young S.K."/>
            <person name="Zeng Q."/>
            <person name="Gargeya S."/>
            <person name="Fitzgerald M."/>
            <person name="Haas B."/>
            <person name="Abouelleil A."/>
            <person name="Alvarado L."/>
            <person name="Arachchi H.M."/>
            <person name="Berlin A.M."/>
            <person name="Chapman S.B."/>
            <person name="Dewar J."/>
            <person name="Goldberg J."/>
            <person name="Griggs A."/>
            <person name="Gujja S."/>
            <person name="Hansen M."/>
            <person name="Howarth C."/>
            <person name="Imamovic A."/>
            <person name="Larimer J."/>
            <person name="McCowan C."/>
            <person name="Murphy C."/>
            <person name="Neiman D."/>
            <person name="Pearson M."/>
            <person name="Priest M."/>
            <person name="Roberts A."/>
            <person name="Saif S."/>
            <person name="Shea T."/>
            <person name="Sisk P."/>
            <person name="Sykes S."/>
            <person name="Wortman J."/>
            <person name="Nusbaum C."/>
            <person name="Birren B."/>
        </authorList>
    </citation>
    <scope>NUCLEOTIDE SEQUENCE [LARGE SCALE GENOMIC DNA]</scope>
    <source>
        <strain evidence="5 7">ATCC BAA-382</strain>
    </source>
</reference>
<dbReference type="Pfam" id="PF06030">
    <property type="entry name" value="WxLIP_PGBD"/>
    <property type="match status" value="1"/>
</dbReference>
<dbReference type="STRING" id="155618.RV06_GL002398"/>
<dbReference type="EMBL" id="AJAR01000020">
    <property type="protein sequence ID" value="EOH95045.1"/>
    <property type="molecule type" value="Genomic_DNA"/>
</dbReference>
<dbReference type="Proteomes" id="UP000014197">
    <property type="component" value="Unassembled WGS sequence"/>
</dbReference>
<keyword evidence="2" id="KW-0732">Signal</keyword>
<evidence type="ECO:0000256" key="1">
    <source>
        <dbReference type="SAM" id="Phobius"/>
    </source>
</evidence>
<dbReference type="Proteomes" id="UP000013858">
    <property type="component" value="Unassembled WGS sequence"/>
</dbReference>
<dbReference type="Pfam" id="PF11797">
    <property type="entry name" value="WxLIP_HBD"/>
    <property type="match status" value="1"/>
</dbReference>
<keyword evidence="8" id="KW-1185">Reference proteome</keyword>
<proteinExistence type="predicted"/>
<dbReference type="eggNOG" id="COG4072">
    <property type="taxonomic scope" value="Bacteria"/>
</dbReference>
<comment type="caution">
    <text evidence="5">The sequence shown here is derived from an EMBL/GenBank/DDBJ whole genome shotgun (WGS) entry which is preliminary data.</text>
</comment>
<keyword evidence="1" id="KW-0812">Transmembrane</keyword>
<evidence type="ECO:0000259" key="3">
    <source>
        <dbReference type="Pfam" id="PF06030"/>
    </source>
</evidence>
<evidence type="ECO:0000313" key="8">
    <source>
        <dbReference type="Proteomes" id="UP000014197"/>
    </source>
</evidence>
<name>R2SIK8_9ENTE</name>
<evidence type="ECO:0000313" key="5">
    <source>
        <dbReference type="EMBL" id="EOH95045.1"/>
    </source>
</evidence>
<feature type="domain" description="WxL Interacting Protein host binding" evidence="4">
    <location>
        <begin position="167"/>
        <end position="303"/>
    </location>
</feature>
<dbReference type="InterPro" id="IPR010317">
    <property type="entry name" value="WxLIP_PGBD"/>
</dbReference>
<protein>
    <submittedName>
        <fullName evidence="5">Uncharacterized protein</fullName>
    </submittedName>
</protein>
<reference evidence="6 8" key="2">
    <citation type="submission" date="2013-03" db="EMBL/GenBank/DDBJ databases">
        <title>The Genome Sequence of Enterococcus haemoperoxidus BAA-382 (PacBio/Illumina hybrid assembly).</title>
        <authorList>
            <consortium name="The Broad Institute Genomics Platform"/>
            <consortium name="The Broad Institute Genome Sequencing Center for Infectious Disease"/>
            <person name="Earl A."/>
            <person name="Russ C."/>
            <person name="Gilmore M."/>
            <person name="Surin D."/>
            <person name="Walker B."/>
            <person name="Young S."/>
            <person name="Zeng Q."/>
            <person name="Gargeya S."/>
            <person name="Fitzgerald M."/>
            <person name="Haas B."/>
            <person name="Abouelleil A."/>
            <person name="Allen A.W."/>
            <person name="Alvarado L."/>
            <person name="Arachchi H.M."/>
            <person name="Berlin A.M."/>
            <person name="Chapman S.B."/>
            <person name="Gainer-Dewar J."/>
            <person name="Goldberg J."/>
            <person name="Griggs A."/>
            <person name="Gujja S."/>
            <person name="Hansen M."/>
            <person name="Howarth C."/>
            <person name="Imamovic A."/>
            <person name="Ireland A."/>
            <person name="Larimer J."/>
            <person name="McCowan C."/>
            <person name="Murphy C."/>
            <person name="Pearson M."/>
            <person name="Poon T.W."/>
            <person name="Priest M."/>
            <person name="Roberts A."/>
            <person name="Saif S."/>
            <person name="Shea T."/>
            <person name="Sisk P."/>
            <person name="Sykes S."/>
            <person name="Wortman J."/>
            <person name="Nusbaum C."/>
            <person name="Birren B."/>
        </authorList>
    </citation>
    <scope>NUCLEOTIDE SEQUENCE [LARGE SCALE GENOMIC DNA]</scope>
    <source>
        <strain evidence="6 8">ATCC BAA-382</strain>
    </source>
</reference>
<keyword evidence="1" id="KW-1133">Transmembrane helix</keyword>
<dbReference type="OrthoDB" id="2148359at2"/>
<evidence type="ECO:0000313" key="7">
    <source>
        <dbReference type="Proteomes" id="UP000013858"/>
    </source>
</evidence>
<sequence length="356" mass="40445">MKTITKIYLFLLYIVCLGTFSQDVFAEEQAQNPGAFTYKVIHPENQRSNAGYFDLRMTPDEKQTIQIEINNPSDKEEVTVSVSLNSTKTNANGVLEYGPSLLQKDPSMKKDLSDIAKAPESITLKPGEKKNLDIDITMPKDSYDGFISGGIQLKRQLTEAEKKEREKKSGIQNEYAFIIGVLLTETDTKVEPNLEFNKFYAELSNYRNAVFASISNINSAYVDDMTIDMQVMKKGSTEVLYDTKKTTMQMAPNSVINFPLIMNGDEMVPGEYTGHVLVTSNEKKWEWTEGFTISKEEADKYNKQDVSITQERGIDWKLIVMIVCGILIVLLGIFLFVRTLNNKKTEKKRKQSKKKK</sequence>
<dbReference type="AlphaFoldDB" id="R2SIK8"/>
<organism evidence="5 7">
    <name type="scientific">Enterococcus haemoperoxidus ATCC BAA-382</name>
    <dbReference type="NCBI Taxonomy" id="1158608"/>
    <lineage>
        <taxon>Bacteria</taxon>
        <taxon>Bacillati</taxon>
        <taxon>Bacillota</taxon>
        <taxon>Bacilli</taxon>
        <taxon>Lactobacillales</taxon>
        <taxon>Enterococcaceae</taxon>
        <taxon>Enterococcus</taxon>
    </lineage>
</organism>